<dbReference type="OrthoDB" id="388542at2"/>
<dbReference type="InterPro" id="IPR036514">
    <property type="entry name" value="SGNH_hydro_sf"/>
</dbReference>
<keyword evidence="5" id="KW-1185">Reference proteome</keyword>
<proteinExistence type="predicted"/>
<reference evidence="3 4" key="2">
    <citation type="submission" date="2016-11" db="EMBL/GenBank/DDBJ databases">
        <authorList>
            <person name="Jaros S."/>
            <person name="Januszkiewicz K."/>
            <person name="Wedrychowicz H."/>
        </authorList>
    </citation>
    <scope>NUCLEOTIDE SEQUENCE [LARGE SCALE GENOMIC DNA]</scope>
    <source>
        <strain evidence="3 4">DSM 22330</strain>
    </source>
</reference>
<evidence type="ECO:0000259" key="1">
    <source>
        <dbReference type="Pfam" id="PF13472"/>
    </source>
</evidence>
<dbReference type="RefSeq" id="WP_031365464.1">
    <property type="nucleotide sequence ID" value="NZ_FPKS01000008.1"/>
</dbReference>
<dbReference type="AlphaFoldDB" id="A0A1K2HEZ8"/>
<evidence type="ECO:0000313" key="4">
    <source>
        <dbReference type="Proteomes" id="UP000185655"/>
    </source>
</evidence>
<dbReference type="Pfam" id="PF13472">
    <property type="entry name" value="Lipase_GDSL_2"/>
    <property type="match status" value="1"/>
</dbReference>
<protein>
    <submittedName>
        <fullName evidence="3">Lysophospholipase L1</fullName>
    </submittedName>
</protein>
<dbReference type="Gene3D" id="3.40.50.1110">
    <property type="entry name" value="SGNH hydrolase"/>
    <property type="match status" value="1"/>
</dbReference>
<evidence type="ECO:0000313" key="2">
    <source>
        <dbReference type="EMBL" id="PCS03326.1"/>
    </source>
</evidence>
<dbReference type="InterPro" id="IPR013830">
    <property type="entry name" value="SGNH_hydro"/>
</dbReference>
<name>A0A1K2HEZ8_9LACT</name>
<evidence type="ECO:0000313" key="3">
    <source>
        <dbReference type="EMBL" id="SFZ75229.1"/>
    </source>
</evidence>
<evidence type="ECO:0000313" key="5">
    <source>
        <dbReference type="Proteomes" id="UP000218979"/>
    </source>
</evidence>
<dbReference type="PANTHER" id="PTHR14209:SF19">
    <property type="entry name" value="ISOAMYL ACETATE-HYDROLYZING ESTERASE 1 HOMOLOG"/>
    <property type="match status" value="1"/>
</dbReference>
<dbReference type="Proteomes" id="UP000185655">
    <property type="component" value="Unassembled WGS sequence"/>
</dbReference>
<organism evidence="3 4">
    <name type="scientific">Pseudolactococcus chungangensis CAU 28 = DSM 22330</name>
    <dbReference type="NCBI Taxonomy" id="1122154"/>
    <lineage>
        <taxon>Bacteria</taxon>
        <taxon>Bacillati</taxon>
        <taxon>Bacillota</taxon>
        <taxon>Bacilli</taxon>
        <taxon>Lactobacillales</taxon>
        <taxon>Streptococcaceae</taxon>
        <taxon>Pseudolactococcus</taxon>
    </lineage>
</organism>
<sequence>MKVAVFGDSISAKLDMKNWTEDFLTRMGFPGQVELFAVPGEDTSDALKRLDQVVAAQADYNYIFFGANDAAAHHDVSVADFITNLTTFVTALGADKTSILTPSYVNEVAIAETHEMLGRSNANVAQYVAATKTVAEETGAKIVDLNHAMTVYPGSDEFVGPDGVHFSQDGYELITSLIAVDVKSRELAKTHV</sequence>
<dbReference type="SUPFAM" id="SSF52266">
    <property type="entry name" value="SGNH hydrolase"/>
    <property type="match status" value="1"/>
</dbReference>
<reference evidence="2 5" key="1">
    <citation type="submission" date="2014-12" db="EMBL/GenBank/DDBJ databases">
        <title>Draft genome sequences of 10 type strains of Lactococcus.</title>
        <authorList>
            <person name="Sun Z."/>
            <person name="Zhong Z."/>
            <person name="Liu W."/>
            <person name="Zhang W."/>
            <person name="Zhang H."/>
        </authorList>
    </citation>
    <scope>NUCLEOTIDE SEQUENCE [LARGE SCALE GENOMIC DNA]</scope>
    <source>
        <strain evidence="2 5">DSM 22330</strain>
    </source>
</reference>
<dbReference type="PANTHER" id="PTHR14209">
    <property type="entry name" value="ISOAMYL ACETATE-HYDROLYZING ESTERASE 1"/>
    <property type="match status" value="1"/>
</dbReference>
<feature type="domain" description="SGNH hydrolase-type esterase" evidence="1">
    <location>
        <begin position="5"/>
        <end position="173"/>
    </location>
</feature>
<dbReference type="STRING" id="1122154.SAMN02746068_01497"/>
<gene>
    <name evidence="2" type="ORF">RR45_GL002095</name>
    <name evidence="3" type="ORF">SAMN02746068_01497</name>
</gene>
<dbReference type="EMBL" id="FPKS01000008">
    <property type="protein sequence ID" value="SFZ75229.1"/>
    <property type="molecule type" value="Genomic_DNA"/>
</dbReference>
<dbReference type="EMBL" id="JXJT01000009">
    <property type="protein sequence ID" value="PCS03326.1"/>
    <property type="molecule type" value="Genomic_DNA"/>
</dbReference>
<dbReference type="Proteomes" id="UP000218979">
    <property type="component" value="Unassembled WGS sequence"/>
</dbReference>
<dbReference type="InterPro" id="IPR045136">
    <property type="entry name" value="Iah1-like"/>
</dbReference>
<accession>A0A1K2HEZ8</accession>